<name>A0A238JBP8_9RHOB</name>
<keyword evidence="3" id="KW-1185">Reference proteome</keyword>
<evidence type="ECO:0000313" key="2">
    <source>
        <dbReference type="EMBL" id="SMX27587.1"/>
    </source>
</evidence>
<protein>
    <submittedName>
        <fullName evidence="2">Uncharacterized protein</fullName>
    </submittedName>
</protein>
<dbReference type="AlphaFoldDB" id="A0A238JBP8"/>
<dbReference type="OrthoDB" id="5540942at2"/>
<sequence length="147" mass="16223">MTFLRLSLSLLLSAGIALPVQAWTEPQRGTALRSDLMDALRPHAEKVFGAPVVFVVQDLRVEGDVAFGMLQPVRPDGSEIGINDLRSPYADGEEAEFWGGPDMQALYQKSGNTWVAVHHAYGATDVWWADPYFCPVWHPVIPETCAN</sequence>
<reference evidence="3" key="1">
    <citation type="submission" date="2017-05" db="EMBL/GenBank/DDBJ databases">
        <authorList>
            <person name="Rodrigo-Torres L."/>
            <person name="Arahal R. D."/>
            <person name="Lucena T."/>
        </authorList>
    </citation>
    <scope>NUCLEOTIDE SEQUENCE [LARGE SCALE GENOMIC DNA]</scope>
    <source>
        <strain evidence="3">CECT 8649</strain>
    </source>
</reference>
<dbReference type="Proteomes" id="UP000225972">
    <property type="component" value="Unassembled WGS sequence"/>
</dbReference>
<feature type="chain" id="PRO_5012850749" evidence="1">
    <location>
        <begin position="23"/>
        <end position="147"/>
    </location>
</feature>
<dbReference type="EMBL" id="FXXP01000001">
    <property type="protein sequence ID" value="SMX27587.1"/>
    <property type="molecule type" value="Genomic_DNA"/>
</dbReference>
<gene>
    <name evidence="2" type="ORF">TRP8649_01693</name>
</gene>
<evidence type="ECO:0000313" key="3">
    <source>
        <dbReference type="Proteomes" id="UP000225972"/>
    </source>
</evidence>
<accession>A0A238JBP8</accession>
<keyword evidence="1" id="KW-0732">Signal</keyword>
<dbReference type="RefSeq" id="WP_099243863.1">
    <property type="nucleotide sequence ID" value="NZ_FXXP01000001.1"/>
</dbReference>
<evidence type="ECO:0000256" key="1">
    <source>
        <dbReference type="SAM" id="SignalP"/>
    </source>
</evidence>
<feature type="signal peptide" evidence="1">
    <location>
        <begin position="1"/>
        <end position="22"/>
    </location>
</feature>
<organism evidence="2 3">
    <name type="scientific">Pelagimonas phthalicica</name>
    <dbReference type="NCBI Taxonomy" id="1037362"/>
    <lineage>
        <taxon>Bacteria</taxon>
        <taxon>Pseudomonadati</taxon>
        <taxon>Pseudomonadota</taxon>
        <taxon>Alphaproteobacteria</taxon>
        <taxon>Rhodobacterales</taxon>
        <taxon>Roseobacteraceae</taxon>
        <taxon>Pelagimonas</taxon>
    </lineage>
</organism>
<proteinExistence type="predicted"/>